<feature type="compositionally biased region" description="Basic residues" evidence="1">
    <location>
        <begin position="282"/>
        <end position="297"/>
    </location>
</feature>
<keyword evidence="3" id="KW-1185">Reference proteome</keyword>
<feature type="region of interest" description="Disordered" evidence="1">
    <location>
        <begin position="203"/>
        <end position="297"/>
    </location>
</feature>
<dbReference type="PANTHER" id="PTHR13464:SF0">
    <property type="entry name" value="SAP30-BINDING PROTEIN"/>
    <property type="match status" value="1"/>
</dbReference>
<dbReference type="InterPro" id="IPR012479">
    <property type="entry name" value="SAP30BP"/>
</dbReference>
<dbReference type="AlphaFoldDB" id="A0A2B7XGH3"/>
<proteinExistence type="predicted"/>
<evidence type="ECO:0000256" key="1">
    <source>
        <dbReference type="SAM" id="MobiDB-lite"/>
    </source>
</evidence>
<reference evidence="2 3" key="1">
    <citation type="submission" date="2017-10" db="EMBL/GenBank/DDBJ databases">
        <title>Comparative genomics in systemic dimorphic fungi from Ajellomycetaceae.</title>
        <authorList>
            <person name="Munoz J.F."/>
            <person name="Mcewen J.G."/>
            <person name="Clay O.K."/>
            <person name="Cuomo C.A."/>
        </authorList>
    </citation>
    <scope>NUCLEOTIDE SEQUENCE [LARGE SCALE GENOMIC DNA]</scope>
    <source>
        <strain evidence="2 3">UAMH7299</strain>
    </source>
</reference>
<dbReference type="EMBL" id="PDNA01000141">
    <property type="protein sequence ID" value="PGH10824.1"/>
    <property type="molecule type" value="Genomic_DNA"/>
</dbReference>
<name>A0A2B7XGH3_POLH7</name>
<dbReference type="Proteomes" id="UP000224634">
    <property type="component" value="Unassembled WGS sequence"/>
</dbReference>
<comment type="caution">
    <text evidence="2">The sequence shown here is derived from an EMBL/GenBank/DDBJ whole genome shotgun (WGS) entry which is preliminary data.</text>
</comment>
<protein>
    <recommendedName>
        <fullName evidence="4">HCNGP-like protein</fullName>
    </recommendedName>
</protein>
<feature type="compositionally biased region" description="Low complexity" evidence="1">
    <location>
        <begin position="218"/>
        <end position="244"/>
    </location>
</feature>
<evidence type="ECO:0008006" key="4">
    <source>
        <dbReference type="Google" id="ProtNLM"/>
    </source>
</evidence>
<feature type="compositionally biased region" description="Basic and acidic residues" evidence="1">
    <location>
        <begin position="264"/>
        <end position="281"/>
    </location>
</feature>
<sequence length="297" mass="32390">MIGLAAYGSSSEDESPREPASNVKKPKAISPQSAQAQEQKAESPKVETSQEPAASIEDFSKPLVGPFQPGRSISPVNDAEKAPRDQSPFSTTRALIHDMTLPPIPSLDIPPSPPGSPNPAANQKFAHFLRLKKQGVHFNEKLASNSSLRNPSLLAKLMSHAGIGEQDQYASSFPTDLWDISALPEWGYKEELNKSQQDIRRKIEEKKTAGQRDAVDFVSGGVSGESSRGGTPSSGRGRASAAERVMAGLSREKGKSPMGSGQSRRAELERRPRRSDMDQKRLRSRSPPSRRKRSRSR</sequence>
<evidence type="ECO:0000313" key="2">
    <source>
        <dbReference type="EMBL" id="PGH10824.1"/>
    </source>
</evidence>
<evidence type="ECO:0000313" key="3">
    <source>
        <dbReference type="Proteomes" id="UP000224634"/>
    </source>
</evidence>
<dbReference type="GO" id="GO:0006355">
    <property type="term" value="P:regulation of DNA-templated transcription"/>
    <property type="evidence" value="ECO:0007669"/>
    <property type="project" value="InterPro"/>
</dbReference>
<feature type="compositionally biased region" description="Basic and acidic residues" evidence="1">
    <location>
        <begin position="203"/>
        <end position="215"/>
    </location>
</feature>
<dbReference type="PANTHER" id="PTHR13464">
    <property type="entry name" value="TRANSCRIPTIONAL REGULATOR PROTEIN HCNGP"/>
    <property type="match status" value="1"/>
</dbReference>
<dbReference type="STRING" id="1447883.A0A2B7XGH3"/>
<organism evidence="2 3">
    <name type="scientific">Polytolypa hystricis (strain UAMH7299)</name>
    <dbReference type="NCBI Taxonomy" id="1447883"/>
    <lineage>
        <taxon>Eukaryota</taxon>
        <taxon>Fungi</taxon>
        <taxon>Dikarya</taxon>
        <taxon>Ascomycota</taxon>
        <taxon>Pezizomycotina</taxon>
        <taxon>Eurotiomycetes</taxon>
        <taxon>Eurotiomycetidae</taxon>
        <taxon>Onygenales</taxon>
        <taxon>Onygenales incertae sedis</taxon>
        <taxon>Polytolypa</taxon>
    </lineage>
</organism>
<feature type="region of interest" description="Disordered" evidence="1">
    <location>
        <begin position="1"/>
        <end position="122"/>
    </location>
</feature>
<accession>A0A2B7XGH3</accession>
<dbReference type="Pfam" id="PF07818">
    <property type="entry name" value="HCNGP"/>
    <property type="match status" value="1"/>
</dbReference>
<gene>
    <name evidence="2" type="ORF">AJ80_07375</name>
</gene>
<dbReference type="GO" id="GO:0005634">
    <property type="term" value="C:nucleus"/>
    <property type="evidence" value="ECO:0007669"/>
    <property type="project" value="TreeGrafter"/>
</dbReference>
<feature type="compositionally biased region" description="Pro residues" evidence="1">
    <location>
        <begin position="102"/>
        <end position="117"/>
    </location>
</feature>
<dbReference type="OrthoDB" id="1714508at2759"/>